<dbReference type="PRINTS" id="PR00800">
    <property type="entry name" value="YHDCRBOXLASE"/>
</dbReference>
<dbReference type="Gene3D" id="3.40.640.10">
    <property type="entry name" value="Type I PLP-dependent aspartate aminotransferase-like (Major domain)"/>
    <property type="match status" value="1"/>
</dbReference>
<feature type="region of interest" description="Disordered" evidence="8">
    <location>
        <begin position="24"/>
        <end position="49"/>
    </location>
</feature>
<comment type="cofactor">
    <cofactor evidence="1 6 7">
        <name>pyridoxal 5'-phosphate</name>
        <dbReference type="ChEBI" id="CHEBI:597326"/>
    </cofactor>
</comment>
<evidence type="ECO:0000256" key="5">
    <source>
        <dbReference type="ARBA" id="ARBA00023239"/>
    </source>
</evidence>
<dbReference type="GO" id="GO:0006520">
    <property type="term" value="P:amino acid metabolic process"/>
    <property type="evidence" value="ECO:0007669"/>
    <property type="project" value="InterPro"/>
</dbReference>
<dbReference type="Proteomes" id="UP000202922">
    <property type="component" value="Unassembled WGS sequence"/>
</dbReference>
<dbReference type="Pfam" id="PF00282">
    <property type="entry name" value="Pyridoxal_deC"/>
    <property type="match status" value="1"/>
</dbReference>
<dbReference type="GO" id="GO:0019752">
    <property type="term" value="P:carboxylic acid metabolic process"/>
    <property type="evidence" value="ECO:0007669"/>
    <property type="project" value="InterPro"/>
</dbReference>
<evidence type="ECO:0000256" key="3">
    <source>
        <dbReference type="ARBA" id="ARBA00022793"/>
    </source>
</evidence>
<comment type="similarity">
    <text evidence="2 7">Belongs to the group II decarboxylase family.</text>
</comment>
<feature type="modified residue" description="N6-(pyridoxal phosphate)lysine" evidence="6">
    <location>
        <position position="294"/>
    </location>
</feature>
<keyword evidence="4 6" id="KW-0663">Pyridoxal phosphate</keyword>
<gene>
    <name evidence="9" type="primary">ddc</name>
    <name evidence="9" type="ORF">COL8621_01807</name>
</gene>
<name>A0A238KGL8_9RHOB</name>
<keyword evidence="3" id="KW-0210">Decarboxylase</keyword>
<dbReference type="EMBL" id="FXYE01000002">
    <property type="protein sequence ID" value="SMX41694.1"/>
    <property type="molecule type" value="Genomic_DNA"/>
</dbReference>
<evidence type="ECO:0000256" key="1">
    <source>
        <dbReference type="ARBA" id="ARBA00001933"/>
    </source>
</evidence>
<dbReference type="SUPFAM" id="SSF53383">
    <property type="entry name" value="PLP-dependent transferases"/>
    <property type="match status" value="1"/>
</dbReference>
<accession>A0A238KGL8</accession>
<protein>
    <submittedName>
        <fullName evidence="9">L-2,4-diaminobutyrate decarboxylase</fullName>
        <ecNumber evidence="9">4.1.1.86</ecNumber>
    </submittedName>
</protein>
<dbReference type="EC" id="4.1.1.86" evidence="9"/>
<evidence type="ECO:0000256" key="6">
    <source>
        <dbReference type="PIRSR" id="PIRSR602129-50"/>
    </source>
</evidence>
<dbReference type="Gene3D" id="1.20.1340.10">
    <property type="entry name" value="dopa decarboxylase, N-terminal domain"/>
    <property type="match status" value="1"/>
</dbReference>
<organism evidence="9 10">
    <name type="scientific">Actibacterium lipolyticum</name>
    <dbReference type="NCBI Taxonomy" id="1524263"/>
    <lineage>
        <taxon>Bacteria</taxon>
        <taxon>Pseudomonadati</taxon>
        <taxon>Pseudomonadota</taxon>
        <taxon>Alphaproteobacteria</taxon>
        <taxon>Rhodobacterales</taxon>
        <taxon>Roseobacteraceae</taxon>
        <taxon>Actibacterium</taxon>
    </lineage>
</organism>
<proteinExistence type="inferred from homology"/>
<keyword evidence="5 7" id="KW-0456">Lyase</keyword>
<dbReference type="OrthoDB" id="9803665at2"/>
<dbReference type="InterPro" id="IPR015424">
    <property type="entry name" value="PyrdxlP-dep_Trfase"/>
</dbReference>
<reference evidence="10" key="1">
    <citation type="submission" date="2017-05" db="EMBL/GenBank/DDBJ databases">
        <authorList>
            <person name="Rodrigo-Torres L."/>
            <person name="Arahal R. D."/>
            <person name="Lucena T."/>
        </authorList>
    </citation>
    <scope>NUCLEOTIDE SEQUENCE [LARGE SCALE GENOMIC DNA]</scope>
    <source>
        <strain evidence="10">CECT 8621</strain>
    </source>
</reference>
<dbReference type="Gene3D" id="3.90.1150.10">
    <property type="entry name" value="Aspartate Aminotransferase, domain 1"/>
    <property type="match status" value="1"/>
</dbReference>
<evidence type="ECO:0000256" key="8">
    <source>
        <dbReference type="SAM" id="MobiDB-lite"/>
    </source>
</evidence>
<dbReference type="RefSeq" id="WP_093967041.1">
    <property type="nucleotide sequence ID" value="NZ_FXYE01000002.1"/>
</dbReference>
<dbReference type="InterPro" id="IPR015422">
    <property type="entry name" value="PyrdxlP-dep_Trfase_small"/>
</dbReference>
<dbReference type="AlphaFoldDB" id="A0A238KGL8"/>
<evidence type="ECO:0000256" key="7">
    <source>
        <dbReference type="RuleBase" id="RU000382"/>
    </source>
</evidence>
<dbReference type="PANTHER" id="PTHR11999">
    <property type="entry name" value="GROUP II PYRIDOXAL-5-PHOSPHATE DECARBOXYLASE"/>
    <property type="match status" value="1"/>
</dbReference>
<dbReference type="InterPro" id="IPR010977">
    <property type="entry name" value="Aromatic_deC"/>
</dbReference>
<dbReference type="GO" id="GO:0005737">
    <property type="term" value="C:cytoplasm"/>
    <property type="evidence" value="ECO:0007669"/>
    <property type="project" value="TreeGrafter"/>
</dbReference>
<dbReference type="PANTHER" id="PTHR11999:SF70">
    <property type="entry name" value="MIP05841P"/>
    <property type="match status" value="1"/>
</dbReference>
<dbReference type="GO" id="GO:0033983">
    <property type="term" value="F:diaminobutyrate decarboxylase activity"/>
    <property type="evidence" value="ECO:0007669"/>
    <property type="project" value="UniProtKB-EC"/>
</dbReference>
<dbReference type="InterPro" id="IPR015421">
    <property type="entry name" value="PyrdxlP-dep_Trfase_major"/>
</dbReference>
<keyword evidence="10" id="KW-1185">Reference proteome</keyword>
<dbReference type="GO" id="GO:0030170">
    <property type="term" value="F:pyridoxal phosphate binding"/>
    <property type="evidence" value="ECO:0007669"/>
    <property type="project" value="InterPro"/>
</dbReference>
<evidence type="ECO:0000313" key="10">
    <source>
        <dbReference type="Proteomes" id="UP000202922"/>
    </source>
</evidence>
<evidence type="ECO:0000313" key="9">
    <source>
        <dbReference type="EMBL" id="SMX41694.1"/>
    </source>
</evidence>
<evidence type="ECO:0000256" key="4">
    <source>
        <dbReference type="ARBA" id="ARBA00022898"/>
    </source>
</evidence>
<sequence length="460" mass="50792">MNHDELAEWSKRAADWARNYHANLRDQPVRAQTTPGETAAKLPTAPPEGPEDMEQIFADFEAIVPGATTHWQHPRFFAYFPANAAPASILADQLCNAMAVQGMLWQTAPAATEIEGVMVNWMRDAFGLPPHFTGTIHDSATTATLSAVLTMRERALNWQGNERGLADLPRLRLYASAQTHSSIDKAAQIAGIGQQNLVKVPTDANNAMDAEALEAAITADKAAGFLPVGVIMCVGGTSIGAVDPVAECIKVAKTHDLFTHVDAAWAGAAMICPEHRALWDGIDGADSIVINPHKWLGVQFDCALQFLADATPQVKTLGLRPVFLETLEQDEVVNYNEWTIPMGRRFRALKLWFTIRAYGLEGLRTRIRNHIAWAGELAHEIEKLARFEITTPPMLSLFTFRLIGTDEKNEALLTRINDDGRIYLTQTRHNGQFVIRFQAGQFDCTRDDVMTVLTVLNDLS</sequence>
<dbReference type="InterPro" id="IPR002129">
    <property type="entry name" value="PyrdxlP-dep_de-COase"/>
</dbReference>
<evidence type="ECO:0000256" key="2">
    <source>
        <dbReference type="ARBA" id="ARBA00009533"/>
    </source>
</evidence>